<organism evidence="1 2">
    <name type="scientific">Volvox africanus</name>
    <dbReference type="NCBI Taxonomy" id="51714"/>
    <lineage>
        <taxon>Eukaryota</taxon>
        <taxon>Viridiplantae</taxon>
        <taxon>Chlorophyta</taxon>
        <taxon>core chlorophytes</taxon>
        <taxon>Chlorophyceae</taxon>
        <taxon>CS clade</taxon>
        <taxon>Chlamydomonadales</taxon>
        <taxon>Volvocaceae</taxon>
        <taxon>Volvox</taxon>
    </lineage>
</organism>
<comment type="caution">
    <text evidence="1">The sequence shown here is derived from an EMBL/GenBank/DDBJ whole genome shotgun (WGS) entry which is preliminary data.</text>
</comment>
<dbReference type="Proteomes" id="UP001165090">
    <property type="component" value="Unassembled WGS sequence"/>
</dbReference>
<accession>A0ABQ5RVF7</accession>
<dbReference type="EMBL" id="BSDZ01000010">
    <property type="protein sequence ID" value="GLI61314.1"/>
    <property type="molecule type" value="Genomic_DNA"/>
</dbReference>
<dbReference type="SUPFAM" id="SSF82199">
    <property type="entry name" value="SET domain"/>
    <property type="match status" value="1"/>
</dbReference>
<dbReference type="CDD" id="cd10527">
    <property type="entry name" value="SET_LSMT"/>
    <property type="match status" value="1"/>
</dbReference>
<keyword evidence="2" id="KW-1185">Reference proteome</keyword>
<protein>
    <recommendedName>
        <fullName evidence="3">SET domain-containing protein</fullName>
    </recommendedName>
</protein>
<dbReference type="PANTHER" id="PTHR13271:SF154">
    <property type="entry name" value="GRIP DOMAIN-CONTAINING PROTEIN"/>
    <property type="match status" value="1"/>
</dbReference>
<dbReference type="InterPro" id="IPR050600">
    <property type="entry name" value="SETD3_SETD6_MTase"/>
</dbReference>
<reference evidence="1 2" key="1">
    <citation type="journal article" date="2023" name="IScience">
        <title>Expanded male sex-determining region conserved during the evolution of homothallism in the green alga Volvox.</title>
        <authorList>
            <person name="Yamamoto K."/>
            <person name="Matsuzaki R."/>
            <person name="Mahakham W."/>
            <person name="Heman W."/>
            <person name="Sekimoto H."/>
            <person name="Kawachi M."/>
            <person name="Minakuchi Y."/>
            <person name="Toyoda A."/>
            <person name="Nozaki H."/>
        </authorList>
    </citation>
    <scope>NUCLEOTIDE SEQUENCE [LARGE SCALE GENOMIC DNA]</scope>
    <source>
        <strain evidence="1 2">NIES-4468</strain>
    </source>
</reference>
<evidence type="ECO:0000313" key="2">
    <source>
        <dbReference type="Proteomes" id="UP001165090"/>
    </source>
</evidence>
<dbReference type="Gene3D" id="3.90.1410.10">
    <property type="entry name" value="set domain protein methyltransferase, domain 1"/>
    <property type="match status" value="1"/>
</dbReference>
<evidence type="ECO:0000313" key="1">
    <source>
        <dbReference type="EMBL" id="GLI61314.1"/>
    </source>
</evidence>
<evidence type="ECO:0008006" key="3">
    <source>
        <dbReference type="Google" id="ProtNLM"/>
    </source>
</evidence>
<sequence length="608" mass="65954">MRTIRRNAPTDQSQVTAARSYHHIVCRSLVAKLPQSASVRPVEDAVARHDFASVLGLVQWAVANKIRFTGCRPDIRNGVRGIYATGDCNAGDILAAVPLQSCLVVLPDERCPFPESLPQDVWAALPWYGQLALKLLHERSLGPGSRFADYLPALPACVDIPVLWPPEHVRLLQYPYLEQQILDEQEEWDRLYDTVRCHLDRHGLTRADVFWALACARSRTFAGPHLPTSPLVMLLAGVVAGAAAAVAASATSGSIAASDPASLLTAILPSAVAMLGIPTLWQMAEARRAASGEPGTVLYAVSPFIDMFNHDSRAKSECVFIPGRDEFRVAAGEPLQRGQQVLISYGNQSNDALLQRYGFVQLDGNQHDRYVVQDMLRLLERPLDRYMTVSTQEVREAARGLDLPAGSLDQVVLTAAGPPQQTLEAVANLLAVLAVRRPNLPHGELPSAEALVAITCTEEERAAASSLQDDEAALTQLARWEAWEEETTATFPDERRTFADGAAAMAGLMTLEDKSVQLEFKALEEALTFAGAVEAQGGIIDEAAASDGNRIGEGDMVSSSRPLPVVSLEPVLPPCELATFGCDVERYRTALMFRIAKKRVLQSGASVL</sequence>
<name>A0ABQ5RVF7_9CHLO</name>
<gene>
    <name evidence="1" type="ORF">VaNZ11_003670</name>
</gene>
<dbReference type="InterPro" id="IPR046341">
    <property type="entry name" value="SET_dom_sf"/>
</dbReference>
<dbReference type="PANTHER" id="PTHR13271">
    <property type="entry name" value="UNCHARACTERIZED PUTATIVE METHYLTRANSFERASE"/>
    <property type="match status" value="1"/>
</dbReference>
<proteinExistence type="predicted"/>